<dbReference type="Gene3D" id="3.40.1620.10">
    <property type="entry name" value="YefM-like domain"/>
    <property type="match status" value="1"/>
</dbReference>
<evidence type="ECO:0000313" key="3">
    <source>
        <dbReference type="EMBL" id="GAA2708242.1"/>
    </source>
</evidence>
<organism evidence="3 4">
    <name type="scientific">Streptomyces luteosporeus</name>
    <dbReference type="NCBI Taxonomy" id="173856"/>
    <lineage>
        <taxon>Bacteria</taxon>
        <taxon>Bacillati</taxon>
        <taxon>Actinomycetota</taxon>
        <taxon>Actinomycetes</taxon>
        <taxon>Kitasatosporales</taxon>
        <taxon>Streptomycetaceae</taxon>
        <taxon>Streptomyces</taxon>
    </lineage>
</organism>
<dbReference type="Pfam" id="PF02604">
    <property type="entry name" value="PhdYeFM_antitox"/>
    <property type="match status" value="1"/>
</dbReference>
<evidence type="ECO:0000256" key="2">
    <source>
        <dbReference type="RuleBase" id="RU362080"/>
    </source>
</evidence>
<comment type="function">
    <text evidence="2">Antitoxin component of a type II toxin-antitoxin (TA) system.</text>
</comment>
<sequence>MGRRDGSPVQATVYTVAGVYGERMESYPLVEARNQLGRLVSRVQHGHEQIVITEYGKPAAVLIPIGELEELQRIRDQLDLAEARAIHEDPEAQWIPHDEVEALLEAVDAEQRKSA</sequence>
<dbReference type="Proteomes" id="UP001500886">
    <property type="component" value="Unassembled WGS sequence"/>
</dbReference>
<dbReference type="NCBIfam" id="TIGR01552">
    <property type="entry name" value="phd_fam"/>
    <property type="match status" value="1"/>
</dbReference>
<evidence type="ECO:0000313" key="4">
    <source>
        <dbReference type="Proteomes" id="UP001500886"/>
    </source>
</evidence>
<protein>
    <recommendedName>
        <fullName evidence="2">Antitoxin</fullName>
    </recommendedName>
</protein>
<proteinExistence type="inferred from homology"/>
<dbReference type="SUPFAM" id="SSF143120">
    <property type="entry name" value="YefM-like"/>
    <property type="match status" value="1"/>
</dbReference>
<dbReference type="InterPro" id="IPR051405">
    <property type="entry name" value="phD/YefM_antitoxin"/>
</dbReference>
<accession>A0ABN3TMD6</accession>
<dbReference type="PANTHER" id="PTHR33713:SF10">
    <property type="entry name" value="ANTITOXIN YAFN"/>
    <property type="match status" value="1"/>
</dbReference>
<dbReference type="InterPro" id="IPR006442">
    <property type="entry name" value="Antitoxin_Phd/YefM"/>
</dbReference>
<evidence type="ECO:0000256" key="1">
    <source>
        <dbReference type="ARBA" id="ARBA00009981"/>
    </source>
</evidence>
<keyword evidence="4" id="KW-1185">Reference proteome</keyword>
<comment type="similarity">
    <text evidence="1 2">Belongs to the phD/YefM antitoxin family.</text>
</comment>
<comment type="caution">
    <text evidence="3">The sequence shown here is derived from an EMBL/GenBank/DDBJ whole genome shotgun (WGS) entry which is preliminary data.</text>
</comment>
<name>A0ABN3TMD6_9ACTN</name>
<dbReference type="PANTHER" id="PTHR33713">
    <property type="entry name" value="ANTITOXIN YAFN-RELATED"/>
    <property type="match status" value="1"/>
</dbReference>
<reference evidence="3 4" key="1">
    <citation type="journal article" date="2019" name="Int. J. Syst. Evol. Microbiol.">
        <title>The Global Catalogue of Microorganisms (GCM) 10K type strain sequencing project: providing services to taxonomists for standard genome sequencing and annotation.</title>
        <authorList>
            <consortium name="The Broad Institute Genomics Platform"/>
            <consortium name="The Broad Institute Genome Sequencing Center for Infectious Disease"/>
            <person name="Wu L."/>
            <person name="Ma J."/>
        </authorList>
    </citation>
    <scope>NUCLEOTIDE SEQUENCE [LARGE SCALE GENOMIC DNA]</scope>
    <source>
        <strain evidence="3 4">JCM 4542</strain>
    </source>
</reference>
<gene>
    <name evidence="3" type="ORF">GCM10010315_04310</name>
</gene>
<dbReference type="EMBL" id="BAAASL010000001">
    <property type="protein sequence ID" value="GAA2708242.1"/>
    <property type="molecule type" value="Genomic_DNA"/>
</dbReference>
<dbReference type="InterPro" id="IPR036165">
    <property type="entry name" value="YefM-like_sf"/>
</dbReference>